<dbReference type="EMBL" id="LXQA010460589">
    <property type="protein sequence ID" value="MCI53262.1"/>
    <property type="molecule type" value="Genomic_DNA"/>
</dbReference>
<sequence length="17" mass="1665">MTAEVVDAAAGEVMAAE</sequence>
<dbReference type="Proteomes" id="UP000265520">
    <property type="component" value="Unassembled WGS sequence"/>
</dbReference>
<dbReference type="AlphaFoldDB" id="A0A392SXS1"/>
<organism evidence="1 2">
    <name type="scientific">Trifolium medium</name>
    <dbReference type="NCBI Taxonomy" id="97028"/>
    <lineage>
        <taxon>Eukaryota</taxon>
        <taxon>Viridiplantae</taxon>
        <taxon>Streptophyta</taxon>
        <taxon>Embryophyta</taxon>
        <taxon>Tracheophyta</taxon>
        <taxon>Spermatophyta</taxon>
        <taxon>Magnoliopsida</taxon>
        <taxon>eudicotyledons</taxon>
        <taxon>Gunneridae</taxon>
        <taxon>Pentapetalae</taxon>
        <taxon>rosids</taxon>
        <taxon>fabids</taxon>
        <taxon>Fabales</taxon>
        <taxon>Fabaceae</taxon>
        <taxon>Papilionoideae</taxon>
        <taxon>50 kb inversion clade</taxon>
        <taxon>NPAAA clade</taxon>
        <taxon>Hologalegina</taxon>
        <taxon>IRL clade</taxon>
        <taxon>Trifolieae</taxon>
        <taxon>Trifolium</taxon>
    </lineage>
</organism>
<protein>
    <submittedName>
        <fullName evidence="1">Uncharacterized protein</fullName>
    </submittedName>
</protein>
<evidence type="ECO:0000313" key="1">
    <source>
        <dbReference type="EMBL" id="MCI53262.1"/>
    </source>
</evidence>
<reference evidence="1 2" key="1">
    <citation type="journal article" date="2018" name="Front. Plant Sci.">
        <title>Red Clover (Trifolium pratense) and Zigzag Clover (T. medium) - A Picture of Genomic Similarities and Differences.</title>
        <authorList>
            <person name="Dluhosova J."/>
            <person name="Istvanek J."/>
            <person name="Nedelnik J."/>
            <person name="Repkova J."/>
        </authorList>
    </citation>
    <scope>NUCLEOTIDE SEQUENCE [LARGE SCALE GENOMIC DNA]</scope>
    <source>
        <strain evidence="2">cv. 10/8</strain>
        <tissue evidence="1">Leaf</tissue>
    </source>
</reference>
<evidence type="ECO:0000313" key="2">
    <source>
        <dbReference type="Proteomes" id="UP000265520"/>
    </source>
</evidence>
<name>A0A392SXS1_9FABA</name>
<feature type="non-terminal residue" evidence="1">
    <location>
        <position position="17"/>
    </location>
</feature>
<keyword evidence="2" id="KW-1185">Reference proteome</keyword>
<proteinExistence type="predicted"/>
<comment type="caution">
    <text evidence="1">The sequence shown here is derived from an EMBL/GenBank/DDBJ whole genome shotgun (WGS) entry which is preliminary data.</text>
</comment>
<accession>A0A392SXS1</accession>